<keyword evidence="1" id="KW-1133">Transmembrane helix</keyword>
<reference evidence="2 3" key="1">
    <citation type="submission" date="2023-12" db="EMBL/GenBank/DDBJ databases">
        <title>Jeotgalibacillus haloalkaliphilus sp. nov., a novel salt-tolerant bacteria, isolated from the estuary of the Fenhe River into the Yellow River.</title>
        <authorList>
            <person name="Li Y."/>
        </authorList>
    </citation>
    <scope>NUCLEOTIDE SEQUENCE [LARGE SCALE GENOMIC DNA]</scope>
    <source>
        <strain evidence="2 3">HH7-29</strain>
    </source>
</reference>
<dbReference type="RefSeq" id="WP_322420880.1">
    <property type="nucleotide sequence ID" value="NZ_JAXQNN010000002.1"/>
</dbReference>
<name>A0ABU5KKT6_9BACL</name>
<organism evidence="2 3">
    <name type="scientific">Jeotgalibacillus haloalkalitolerans</name>
    <dbReference type="NCBI Taxonomy" id="3104292"/>
    <lineage>
        <taxon>Bacteria</taxon>
        <taxon>Bacillati</taxon>
        <taxon>Bacillota</taxon>
        <taxon>Bacilli</taxon>
        <taxon>Bacillales</taxon>
        <taxon>Caryophanaceae</taxon>
        <taxon>Jeotgalibacillus</taxon>
    </lineage>
</organism>
<feature type="transmembrane region" description="Helical" evidence="1">
    <location>
        <begin position="84"/>
        <end position="102"/>
    </location>
</feature>
<dbReference type="EMBL" id="JAXQNN010000002">
    <property type="protein sequence ID" value="MDZ5711879.1"/>
    <property type="molecule type" value="Genomic_DNA"/>
</dbReference>
<evidence type="ECO:0000256" key="1">
    <source>
        <dbReference type="SAM" id="Phobius"/>
    </source>
</evidence>
<keyword evidence="3" id="KW-1185">Reference proteome</keyword>
<comment type="caution">
    <text evidence="2">The sequence shown here is derived from an EMBL/GenBank/DDBJ whole genome shotgun (WGS) entry which is preliminary data.</text>
</comment>
<feature type="transmembrane region" description="Helical" evidence="1">
    <location>
        <begin position="167"/>
        <end position="186"/>
    </location>
</feature>
<dbReference type="Proteomes" id="UP001292084">
    <property type="component" value="Unassembled WGS sequence"/>
</dbReference>
<feature type="transmembrane region" description="Helical" evidence="1">
    <location>
        <begin position="109"/>
        <end position="129"/>
    </location>
</feature>
<keyword evidence="1" id="KW-0812">Transmembrane</keyword>
<accession>A0ABU5KKT6</accession>
<evidence type="ECO:0000313" key="3">
    <source>
        <dbReference type="Proteomes" id="UP001292084"/>
    </source>
</evidence>
<sequence>MKGASHALVGTAIGLSIAVYYDMEPAATGLAMLLGSTAALAPDLDTNGRLSNRISLHRKWLWYTLSALGVLIGIYSLVSLNGLIKAGGVIAAVILIIAPRFLIKQRFMVMLTGFAIMGVGWFYTEYWMIYFGLFTTVSSFLPHRGLTHSIPGLIVFTYIAHTLELRLNIEGITAVCFLAYLSHLVLDMKALPFNKKGVKWLLPFYSREF</sequence>
<feature type="transmembrane region" description="Helical" evidence="1">
    <location>
        <begin position="60"/>
        <end position="78"/>
    </location>
</feature>
<keyword evidence="2" id="KW-0378">Hydrolase</keyword>
<dbReference type="InterPro" id="IPR007404">
    <property type="entry name" value="YdjM-like"/>
</dbReference>
<gene>
    <name evidence="2" type="ORF">UFB30_06545</name>
</gene>
<keyword evidence="1" id="KW-0472">Membrane</keyword>
<dbReference type="GO" id="GO:0016787">
    <property type="term" value="F:hydrolase activity"/>
    <property type="evidence" value="ECO:0007669"/>
    <property type="project" value="UniProtKB-KW"/>
</dbReference>
<protein>
    <submittedName>
        <fullName evidence="2">Metal-dependent hydrolase</fullName>
    </submittedName>
</protein>
<evidence type="ECO:0000313" key="2">
    <source>
        <dbReference type="EMBL" id="MDZ5711879.1"/>
    </source>
</evidence>
<dbReference type="Pfam" id="PF04307">
    <property type="entry name" value="YdjM"/>
    <property type="match status" value="1"/>
</dbReference>
<proteinExistence type="predicted"/>